<dbReference type="EC" id="2.7.4.-" evidence="2"/>
<evidence type="ECO:0000313" key="2">
    <source>
        <dbReference type="EMBL" id="EEV02541.1"/>
    </source>
</evidence>
<dbReference type="InterPro" id="IPR022489">
    <property type="entry name" value="PolyP_AMP_Tfrase"/>
</dbReference>
<organism evidence="2 3">
    <name type="scientific">Roseburia intestinalis L1-82</name>
    <dbReference type="NCBI Taxonomy" id="536231"/>
    <lineage>
        <taxon>Bacteria</taxon>
        <taxon>Bacillati</taxon>
        <taxon>Bacillota</taxon>
        <taxon>Clostridia</taxon>
        <taxon>Lachnospirales</taxon>
        <taxon>Lachnospiraceae</taxon>
        <taxon>Roseburia</taxon>
    </lineage>
</organism>
<dbReference type="Gene3D" id="3.40.50.300">
    <property type="entry name" value="P-loop containing nucleotide triphosphate hydrolases"/>
    <property type="match status" value="2"/>
</dbReference>
<dbReference type="PANTHER" id="PTHR34383">
    <property type="entry name" value="POLYPHOSPHATE:AMP PHOSPHOTRANSFERASE-RELATED"/>
    <property type="match status" value="1"/>
</dbReference>
<dbReference type="AlphaFoldDB" id="C7G6K9"/>
<protein>
    <submittedName>
        <fullName evidence="2">Polyphosphate:AMP phosphotransferase</fullName>
        <ecNumber evidence="2">2.7.4.-</ecNumber>
    </submittedName>
</protein>
<accession>C7G6K9</accession>
<dbReference type="Pfam" id="PF03976">
    <property type="entry name" value="PPK2"/>
    <property type="match status" value="2"/>
</dbReference>
<sequence length="502" mass="59615">MWKTNDRRMGGICMLKQWEKTERPSDAKLEERLQEARRKLQEQQLKVKEHGLPVLVLVEGWGTAGKGSLIGQIIKNIDPRFFKVASMAAPTEEEKRKPFLYRHFVKIPESGKFSFLDSGWMDEIMGERLHEKLGDEAYAHRIESVKRFERQLTDNGYLVVKLFLQVSKKEQEKRIEHLSKEKDTRWRVSRNDRWQNEHYEKCLNAFDSYLKETNLPSAPWYIIDAESKKWTELQVLEILTEGIDVALANNAMAVPILQNVFSMEKMPLLSEIPLDKTIGEDEYKKELKRLQNRLGELHNRLYRKKVPVIIAYEGWDAAGKGGNIKRITGALDPRGYEVHPIASPEPHEKARHYLWRFWTRLPKTGHIAIFDRTWYGRVMVERLEGFCSENDWKRAYNEINEFEKELHDWGSVIIKFWVQIDKDTQLERFNERQNTPQKQWKITDEDWRNREKWDQYEDAVNEMIQKTSTTYAPWHILESVDKRYARIKALKIVIEELEKVLE</sequence>
<reference evidence="2 3" key="1">
    <citation type="submission" date="2009-08" db="EMBL/GenBank/DDBJ databases">
        <authorList>
            <person name="Weinstock G."/>
            <person name="Sodergren E."/>
            <person name="Clifton S."/>
            <person name="Fulton L."/>
            <person name="Fulton B."/>
            <person name="Courtney L."/>
            <person name="Fronick C."/>
            <person name="Harrison M."/>
            <person name="Strong C."/>
            <person name="Farmer C."/>
            <person name="Delahaunty K."/>
            <person name="Markovic C."/>
            <person name="Hall O."/>
            <person name="Minx P."/>
            <person name="Tomlinson C."/>
            <person name="Mitreva M."/>
            <person name="Nelson J."/>
            <person name="Hou S."/>
            <person name="Wollam A."/>
            <person name="Pepin K.H."/>
            <person name="Johnson M."/>
            <person name="Bhonagiri V."/>
            <person name="Nash W.E."/>
            <person name="Warren W."/>
            <person name="Chinwalla A."/>
            <person name="Mardis E.R."/>
            <person name="Wilson R.K."/>
        </authorList>
    </citation>
    <scope>NUCLEOTIDE SEQUENCE [LARGE SCALE GENOMIC DNA]</scope>
    <source>
        <strain evidence="2 3">L1-82</strain>
    </source>
</reference>
<name>C7G6K9_9FIRM</name>
<dbReference type="PANTHER" id="PTHR34383:SF3">
    <property type="entry name" value="POLYPHOSPHATE:AMP PHOSPHOTRANSFERASE"/>
    <property type="match status" value="1"/>
</dbReference>
<dbReference type="GO" id="GO:0043751">
    <property type="term" value="F:polyphosphate:AMP phosphotransferase activity"/>
    <property type="evidence" value="ECO:0007669"/>
    <property type="project" value="InterPro"/>
</dbReference>
<dbReference type="NCBIfam" id="TIGR03708">
    <property type="entry name" value="poly_P_AMP_trns"/>
    <property type="match status" value="1"/>
</dbReference>
<keyword evidence="2" id="KW-0808">Transferase</keyword>
<feature type="domain" description="Polyphosphate kinase-2-related" evidence="1">
    <location>
        <begin position="26"/>
        <end position="246"/>
    </location>
</feature>
<comment type="caution">
    <text evidence="2">The sequence shown here is derived from an EMBL/GenBank/DDBJ whole genome shotgun (WGS) entry which is preliminary data.</text>
</comment>
<dbReference type="GO" id="GO:0006797">
    <property type="term" value="P:polyphosphate metabolic process"/>
    <property type="evidence" value="ECO:0007669"/>
    <property type="project" value="InterPro"/>
</dbReference>
<dbReference type="Proteomes" id="UP000004828">
    <property type="component" value="Unassembled WGS sequence"/>
</dbReference>
<dbReference type="InterPro" id="IPR027417">
    <property type="entry name" value="P-loop_NTPase"/>
</dbReference>
<dbReference type="EMBL" id="ABYJ02000026">
    <property type="protein sequence ID" value="EEV02541.1"/>
    <property type="molecule type" value="Genomic_DNA"/>
</dbReference>
<dbReference type="HOGENOM" id="CLU_033786_0_2_9"/>
<gene>
    <name evidence="2" type="primary">pap</name>
    <name evidence="2" type="ORF">ROSINTL182_05523</name>
</gene>
<proteinExistence type="predicted"/>
<evidence type="ECO:0000259" key="1">
    <source>
        <dbReference type="Pfam" id="PF03976"/>
    </source>
</evidence>
<dbReference type="SUPFAM" id="SSF52540">
    <property type="entry name" value="P-loop containing nucleoside triphosphate hydrolases"/>
    <property type="match status" value="2"/>
</dbReference>
<evidence type="ECO:0000313" key="3">
    <source>
        <dbReference type="Proteomes" id="UP000004828"/>
    </source>
</evidence>
<feature type="domain" description="Polyphosphate kinase-2-related" evidence="1">
    <location>
        <begin position="280"/>
        <end position="498"/>
    </location>
</feature>
<dbReference type="InterPro" id="IPR022488">
    <property type="entry name" value="PPK2-related"/>
</dbReference>